<dbReference type="GO" id="GO:0003723">
    <property type="term" value="F:RNA binding"/>
    <property type="evidence" value="ECO:0007669"/>
    <property type="project" value="InterPro"/>
</dbReference>
<dbReference type="PANTHER" id="PTHR42786">
    <property type="entry name" value="TRNA/RRNA METHYLTRANSFERASE"/>
    <property type="match status" value="1"/>
</dbReference>
<evidence type="ECO:0000256" key="4">
    <source>
        <dbReference type="ARBA" id="ARBA00022691"/>
    </source>
</evidence>
<dbReference type="InterPro" id="IPR029028">
    <property type="entry name" value="Alpha/beta_knot_MTases"/>
</dbReference>
<keyword evidence="4" id="KW-0949">S-adenosyl-L-methionine</keyword>
<accession>A0A7G9Z8C5</accession>
<dbReference type="AlphaFoldDB" id="A0A7G9Z8C5"/>
<dbReference type="Gene3D" id="3.40.1280.10">
    <property type="match status" value="1"/>
</dbReference>
<proteinExistence type="inferred from homology"/>
<sequence length="161" mass="18047">MGTTAKLGTSTSKHLRMPFFSPLELKDKVAGKRGIVSILFGREDVGLLNDELKLCDLVVSIPTSQGYPVMNLSHAVAVILYDLSDVTSGTLELARVEDRERLYMQLKTFLDEIGYREHKKAKTLLMLRRVLGRAELTTKELQTLQGIISKAEWRIGAVDEK</sequence>
<dbReference type="InterPro" id="IPR029026">
    <property type="entry name" value="tRNA_m1G_MTases_N"/>
</dbReference>
<keyword evidence="3 6" id="KW-0808">Transferase</keyword>
<dbReference type="InterPro" id="IPR004384">
    <property type="entry name" value="RNA_MeTrfase_TrmJ/LasT"/>
</dbReference>
<evidence type="ECO:0000256" key="1">
    <source>
        <dbReference type="ARBA" id="ARBA00007228"/>
    </source>
</evidence>
<dbReference type="Pfam" id="PF00588">
    <property type="entry name" value="SpoU_methylase"/>
    <property type="match status" value="1"/>
</dbReference>
<dbReference type="InterPro" id="IPR001537">
    <property type="entry name" value="SpoU_MeTrfase"/>
</dbReference>
<comment type="similarity">
    <text evidence="1">Belongs to the class IV-like SAM-binding methyltransferase superfamily. RNA methyltransferase TrmH family.</text>
</comment>
<dbReference type="GO" id="GO:0002128">
    <property type="term" value="P:tRNA nucleoside ribose methylation"/>
    <property type="evidence" value="ECO:0007669"/>
    <property type="project" value="TreeGrafter"/>
</dbReference>
<feature type="domain" description="tRNA/rRNA methyltransferase SpoU type" evidence="5">
    <location>
        <begin position="36"/>
        <end position="81"/>
    </location>
</feature>
<dbReference type="SUPFAM" id="SSF75217">
    <property type="entry name" value="alpha/beta knot"/>
    <property type="match status" value="1"/>
</dbReference>
<dbReference type="EMBL" id="MT631658">
    <property type="protein sequence ID" value="QNO56509.1"/>
    <property type="molecule type" value="Genomic_DNA"/>
</dbReference>
<evidence type="ECO:0000313" key="6">
    <source>
        <dbReference type="EMBL" id="QNO56509.1"/>
    </source>
</evidence>
<dbReference type="GO" id="GO:0008173">
    <property type="term" value="F:RNA methyltransferase activity"/>
    <property type="evidence" value="ECO:0007669"/>
    <property type="project" value="InterPro"/>
</dbReference>
<dbReference type="EC" id="2.1.1.-" evidence="6"/>
<name>A0A7G9Z8C5_9EURY</name>
<organism evidence="6">
    <name type="scientific">Candidatus Methanophaga sp. ANME-1 ERB7</name>
    <dbReference type="NCBI Taxonomy" id="2759913"/>
    <lineage>
        <taxon>Archaea</taxon>
        <taxon>Methanobacteriati</taxon>
        <taxon>Methanobacteriota</taxon>
        <taxon>Stenosarchaea group</taxon>
        <taxon>Methanomicrobia</taxon>
        <taxon>Candidatus Methanophagales</taxon>
        <taxon>Candidatus Methanophagaceae</taxon>
        <taxon>Candidatus Methanophaga</taxon>
    </lineage>
</organism>
<dbReference type="GO" id="GO:0005829">
    <property type="term" value="C:cytosol"/>
    <property type="evidence" value="ECO:0007669"/>
    <property type="project" value="TreeGrafter"/>
</dbReference>
<dbReference type="PANTHER" id="PTHR42786:SF2">
    <property type="entry name" value="TRNA (CYTIDINE_URIDINE-2'-O-)-METHYLTRANSFERASE TRMJ"/>
    <property type="match status" value="1"/>
</dbReference>
<protein>
    <submittedName>
        <fullName evidence="6">tRNA (Cytidine-2'-O-)-methyltransferase TrmJ</fullName>
        <ecNumber evidence="6">2.1.1.-</ecNumber>
    </submittedName>
</protein>
<evidence type="ECO:0000256" key="2">
    <source>
        <dbReference type="ARBA" id="ARBA00022603"/>
    </source>
</evidence>
<keyword evidence="2 6" id="KW-0489">Methyltransferase</keyword>
<reference evidence="6" key="1">
    <citation type="submission" date="2020-06" db="EMBL/GenBank/DDBJ databases">
        <title>Unique genomic features of the anaerobic methanotrophic archaea.</title>
        <authorList>
            <person name="Chadwick G.L."/>
            <person name="Skennerton C.T."/>
            <person name="Laso-Perez R."/>
            <person name="Leu A.O."/>
            <person name="Speth D.R."/>
            <person name="Yu H."/>
            <person name="Morgan-Lang C."/>
            <person name="Hatzenpichler R."/>
            <person name="Goudeau D."/>
            <person name="Malmstrom R."/>
            <person name="Brazelton W.J."/>
            <person name="Woyke T."/>
            <person name="Hallam S.J."/>
            <person name="Tyson G.W."/>
            <person name="Wegener G."/>
            <person name="Boetius A."/>
            <person name="Orphan V."/>
        </authorList>
    </citation>
    <scope>NUCLEOTIDE SEQUENCE</scope>
</reference>
<evidence type="ECO:0000259" key="5">
    <source>
        <dbReference type="Pfam" id="PF00588"/>
    </source>
</evidence>
<evidence type="ECO:0000256" key="3">
    <source>
        <dbReference type="ARBA" id="ARBA00022679"/>
    </source>
</evidence>
<dbReference type="Gene3D" id="1.10.8.590">
    <property type="match status" value="1"/>
</dbReference>
<gene>
    <name evidence="6" type="primary">trmJ</name>
    <name evidence="6" type="ORF">CNIFIPMI_00001</name>
</gene>